<dbReference type="PANTHER" id="PTHR24198">
    <property type="entry name" value="ANKYRIN REPEAT AND PROTEIN KINASE DOMAIN-CONTAINING PROTEIN"/>
    <property type="match status" value="1"/>
</dbReference>
<dbReference type="AlphaFoldDB" id="A0AAV9X0G2"/>
<evidence type="ECO:0000256" key="2">
    <source>
        <dbReference type="ARBA" id="ARBA00023043"/>
    </source>
</evidence>
<evidence type="ECO:0000256" key="1">
    <source>
        <dbReference type="ARBA" id="ARBA00022737"/>
    </source>
</evidence>
<gene>
    <name evidence="4" type="ORF">TWF694_003030</name>
</gene>
<organism evidence="4 5">
    <name type="scientific">Orbilia ellipsospora</name>
    <dbReference type="NCBI Taxonomy" id="2528407"/>
    <lineage>
        <taxon>Eukaryota</taxon>
        <taxon>Fungi</taxon>
        <taxon>Dikarya</taxon>
        <taxon>Ascomycota</taxon>
        <taxon>Pezizomycotina</taxon>
        <taxon>Orbiliomycetes</taxon>
        <taxon>Orbiliales</taxon>
        <taxon>Orbiliaceae</taxon>
        <taxon>Orbilia</taxon>
    </lineage>
</organism>
<accession>A0AAV9X0G2</accession>
<dbReference type="Pfam" id="PF12796">
    <property type="entry name" value="Ank_2"/>
    <property type="match status" value="1"/>
</dbReference>
<dbReference type="EMBL" id="JAVHJO010000012">
    <property type="protein sequence ID" value="KAK6531865.1"/>
    <property type="molecule type" value="Genomic_DNA"/>
</dbReference>
<dbReference type="PROSITE" id="PS50297">
    <property type="entry name" value="ANK_REP_REGION"/>
    <property type="match status" value="1"/>
</dbReference>
<feature type="repeat" description="ANK" evidence="3">
    <location>
        <begin position="203"/>
        <end position="235"/>
    </location>
</feature>
<keyword evidence="2 3" id="KW-0040">ANK repeat</keyword>
<protein>
    <recommendedName>
        <fullName evidence="6">Ankyrin repeat protein</fullName>
    </recommendedName>
</protein>
<dbReference type="InterPro" id="IPR036770">
    <property type="entry name" value="Ankyrin_rpt-contain_sf"/>
</dbReference>
<reference evidence="4 5" key="1">
    <citation type="submission" date="2019-10" db="EMBL/GenBank/DDBJ databases">
        <authorList>
            <person name="Palmer J.M."/>
        </authorList>
    </citation>
    <scope>NUCLEOTIDE SEQUENCE [LARGE SCALE GENOMIC DNA]</scope>
    <source>
        <strain evidence="4 5">TWF694</strain>
    </source>
</reference>
<keyword evidence="1" id="KW-0677">Repeat</keyword>
<dbReference type="Proteomes" id="UP001365542">
    <property type="component" value="Unassembled WGS sequence"/>
</dbReference>
<evidence type="ECO:0000313" key="5">
    <source>
        <dbReference type="Proteomes" id="UP001365542"/>
    </source>
</evidence>
<dbReference type="Gene3D" id="1.25.40.20">
    <property type="entry name" value="Ankyrin repeat-containing domain"/>
    <property type="match status" value="2"/>
</dbReference>
<dbReference type="PANTHER" id="PTHR24198:SF165">
    <property type="entry name" value="ANKYRIN REPEAT-CONTAINING PROTEIN-RELATED"/>
    <property type="match status" value="1"/>
</dbReference>
<evidence type="ECO:0000256" key="3">
    <source>
        <dbReference type="PROSITE-ProRule" id="PRU00023"/>
    </source>
</evidence>
<proteinExistence type="predicted"/>
<dbReference type="SUPFAM" id="SSF48403">
    <property type="entry name" value="Ankyrin repeat"/>
    <property type="match status" value="1"/>
</dbReference>
<evidence type="ECO:0000313" key="4">
    <source>
        <dbReference type="EMBL" id="KAK6531865.1"/>
    </source>
</evidence>
<dbReference type="PROSITE" id="PS50088">
    <property type="entry name" value="ANK_REPEAT"/>
    <property type="match status" value="1"/>
</dbReference>
<keyword evidence="5" id="KW-1185">Reference proteome</keyword>
<dbReference type="InterPro" id="IPR002110">
    <property type="entry name" value="Ankyrin_rpt"/>
</dbReference>
<name>A0AAV9X0G2_9PEZI</name>
<dbReference type="SMART" id="SM00248">
    <property type="entry name" value="ANK"/>
    <property type="match status" value="3"/>
</dbReference>
<sequence>MSDFNALPNSEYHEAVEHIEKGELKQFVEVLDANPFCDDEKESLLYIACRAGNTEAVRILLGRHVQITFMCMLGAMNSRKTEVFQEFLNHGWDIDTRFGGTTFLCNIIFDGYLLSWFLDHGADPNAKQVQASNIYTTPTSFAALFESTSRMDRLLQYGAEIDPKAIFYAMRARDAGDRIDMVKFLIERGAELNGRGSRRDYGNPMSPLHCAVAMGRIDFVELLLHGGAKPNLERFGKDTPTALALKEGKMDLYEMLSNWAPSKS</sequence>
<comment type="caution">
    <text evidence="4">The sequence shown here is derived from an EMBL/GenBank/DDBJ whole genome shotgun (WGS) entry which is preliminary data.</text>
</comment>
<evidence type="ECO:0008006" key="6">
    <source>
        <dbReference type="Google" id="ProtNLM"/>
    </source>
</evidence>